<keyword evidence="2" id="KW-1185">Reference proteome</keyword>
<name>A0ABV8QK11_9GAMM</name>
<protein>
    <submittedName>
        <fullName evidence="1">Uncharacterized protein</fullName>
    </submittedName>
</protein>
<proteinExistence type="predicted"/>
<dbReference type="Proteomes" id="UP001595798">
    <property type="component" value="Unassembled WGS sequence"/>
</dbReference>
<accession>A0ABV8QK11</accession>
<feature type="non-terminal residue" evidence="1">
    <location>
        <position position="1"/>
    </location>
</feature>
<sequence>LNPNNRLLRHPGSPLPAFPVEVGRILQRWRFLSTTNMNFFIKASGSHYAPGHLSNNLLHS</sequence>
<dbReference type="EMBL" id="JBHSDI010000047">
    <property type="protein sequence ID" value="MFC4260073.1"/>
    <property type="molecule type" value="Genomic_DNA"/>
</dbReference>
<gene>
    <name evidence="1" type="ORF">ACFOZ5_13700</name>
</gene>
<comment type="caution">
    <text evidence="1">The sequence shown here is derived from an EMBL/GenBank/DDBJ whole genome shotgun (WGS) entry which is preliminary data.</text>
</comment>
<reference evidence="2" key="1">
    <citation type="journal article" date="2019" name="Int. J. Syst. Evol. Microbiol.">
        <title>The Global Catalogue of Microorganisms (GCM) 10K type strain sequencing project: providing services to taxonomists for standard genome sequencing and annotation.</title>
        <authorList>
            <consortium name="The Broad Institute Genomics Platform"/>
            <consortium name="The Broad Institute Genome Sequencing Center for Infectious Disease"/>
            <person name="Wu L."/>
            <person name="Ma J."/>
        </authorList>
    </citation>
    <scope>NUCLEOTIDE SEQUENCE [LARGE SCALE GENOMIC DNA]</scope>
    <source>
        <strain evidence="2">CECT 7297</strain>
    </source>
</reference>
<evidence type="ECO:0000313" key="2">
    <source>
        <dbReference type="Proteomes" id="UP001595798"/>
    </source>
</evidence>
<evidence type="ECO:0000313" key="1">
    <source>
        <dbReference type="EMBL" id="MFC4260073.1"/>
    </source>
</evidence>
<organism evidence="1 2">
    <name type="scientific">Marinobacter lacisalsi</name>
    <dbReference type="NCBI Taxonomy" id="475979"/>
    <lineage>
        <taxon>Bacteria</taxon>
        <taxon>Pseudomonadati</taxon>
        <taxon>Pseudomonadota</taxon>
        <taxon>Gammaproteobacteria</taxon>
        <taxon>Pseudomonadales</taxon>
        <taxon>Marinobacteraceae</taxon>
        <taxon>Marinobacter</taxon>
    </lineage>
</organism>
<dbReference type="RefSeq" id="WP_379888228.1">
    <property type="nucleotide sequence ID" value="NZ_JBHSDI010000047.1"/>
</dbReference>